<dbReference type="Gene3D" id="3.90.550.10">
    <property type="entry name" value="Spore Coat Polysaccharide Biosynthesis Protein SpsA, Chain A"/>
    <property type="match status" value="1"/>
</dbReference>
<comment type="function">
    <text evidence="11">Catalytic subunit of cellulose synthase. It polymerizes uridine 5'-diphosphate glucose to cellulose.</text>
</comment>
<dbReference type="GO" id="GO:0030244">
    <property type="term" value="P:cellulose biosynthetic process"/>
    <property type="evidence" value="ECO:0007669"/>
    <property type="project" value="UniProtKB-KW"/>
</dbReference>
<feature type="transmembrane region" description="Helical" evidence="11">
    <location>
        <begin position="239"/>
        <end position="260"/>
    </location>
</feature>
<comment type="cofactor">
    <cofactor evidence="11">
        <name>Mg(2+)</name>
        <dbReference type="ChEBI" id="CHEBI:18420"/>
    </cofactor>
</comment>
<feature type="transmembrane region" description="Helical" evidence="11">
    <location>
        <begin position="673"/>
        <end position="694"/>
    </location>
</feature>
<evidence type="ECO:0000256" key="2">
    <source>
        <dbReference type="ARBA" id="ARBA00022475"/>
    </source>
</evidence>
<keyword evidence="3 11" id="KW-0997">Cell inner membrane</keyword>
<dbReference type="Pfam" id="PF00535">
    <property type="entry name" value="Glycos_transf_2"/>
    <property type="match status" value="1"/>
</dbReference>
<keyword evidence="7 11" id="KW-0135">Cellulose biosynthesis</keyword>
<name>A0ABD5CR14_9BURK</name>
<evidence type="ECO:0000256" key="9">
    <source>
        <dbReference type="ARBA" id="ARBA00023136"/>
    </source>
</evidence>
<evidence type="ECO:0000256" key="6">
    <source>
        <dbReference type="ARBA" id="ARBA00022692"/>
    </source>
</evidence>
<dbReference type="PANTHER" id="PTHR43867:SF2">
    <property type="entry name" value="CELLULOSE SYNTHASE CATALYTIC SUBUNIT A [UDP-FORMING]"/>
    <property type="match status" value="1"/>
</dbReference>
<evidence type="ECO:0000256" key="4">
    <source>
        <dbReference type="ARBA" id="ARBA00022676"/>
    </source>
</evidence>
<gene>
    <name evidence="14" type="ORF">QF025_006493</name>
</gene>
<comment type="subcellular location">
    <subcellularLocation>
        <location evidence="1">Cell inner membrane</location>
        <topology evidence="1">Multi-pass membrane protein</topology>
    </subcellularLocation>
</comment>
<keyword evidence="4 11" id="KW-0328">Glycosyltransferase</keyword>
<evidence type="ECO:0000256" key="11">
    <source>
        <dbReference type="RuleBase" id="RU365020"/>
    </source>
</evidence>
<evidence type="ECO:0000256" key="10">
    <source>
        <dbReference type="ARBA" id="ARBA00048682"/>
    </source>
</evidence>
<dbReference type="Pfam" id="PF03552">
    <property type="entry name" value="Cellulose_synt"/>
    <property type="match status" value="1"/>
</dbReference>
<evidence type="ECO:0000256" key="1">
    <source>
        <dbReference type="ARBA" id="ARBA00004429"/>
    </source>
</evidence>
<dbReference type="InterPro" id="IPR005150">
    <property type="entry name" value="Cellulose_synth"/>
</dbReference>
<evidence type="ECO:0000259" key="13">
    <source>
        <dbReference type="Pfam" id="PF07238"/>
    </source>
</evidence>
<dbReference type="EC" id="2.4.1.12" evidence="11"/>
<keyword evidence="8 11" id="KW-1133">Transmembrane helix</keyword>
<dbReference type="InterPro" id="IPR001173">
    <property type="entry name" value="Glyco_trans_2-like"/>
</dbReference>
<protein>
    <recommendedName>
        <fullName evidence="11">Cellulose synthase catalytic subunit [UDP-forming]</fullName>
        <ecNumber evidence="11">2.4.1.12</ecNumber>
    </recommendedName>
</protein>
<sequence>MTTPQPNRSFGDARPAARPLRLRAGDWLAHRLGVSGGGRLEWWVRLFFRPPADGRRDLPLWLARVSVAFLAARFDVVRPAPLRAWLWRVFVRPRPLRLSIAPKIGRGLLWLGRYGVLPIYRLWRGAVGALDRQLARLPWQRWGASLEAGATRAGRIRWLMLMLAALGAVLWALVGTSPLAGVNQYVFFGLTIALALLIRRLPGRLPVLLLASLSLLAMLRYVWWRATQTLDFHGPSEAIVGYALFGAEAYTWLVLLLGFVQTAWPLERKVSPLPDDRSRWPSVDVYIPTYNEPLSVVKPTILAAQGIDWPEDRLHIYLLDDGKRPEFEAFAREAGIRYLTRTDNLHAKAGNINRALAKTSGDYIAIFDCDHVPSRSFLQTTMGTFLRDPLCAMVQTPHHFFSPDPFERNLNTFRRVPNEGELFYGLVQSGNDLWNATFFCGSCAVIKRAPLEEVGGVAVETVTEDAHTALKLHRRGYTTAYLPYVQAAGLATESLAGHIKQRTRWARGMAQIFRIDNPFFGRGLNLFQRICYGNAMLHFFYGVPRLIFLTMPMAFLFFGMYVINASATTIAGFVLPYIMLSSIANSRLQGRYRRSFWAEVYESVLAWYIAVPTTLAFFSPKHGKFNVTDKGGRMDEGYLDWSVSKPYIVLLVLNVVAMLAGVYRIVFGVGEEFATVLMNVFWTAYNLVMLGAAVSVAREAKQIRGSHRVPMSMPATLLLSDGTTVACMTSDYSTGGLGLHVAPGLPLVEGDWLQVCVSRGDRQFAFPVHVVRAAGQHLGVQFDELTLEQERQLVQCTFGRADAWIAAADEARTEEDAPLRGLAEVVLMGAEGYSRLLQGLSQKLRAVFALDESRY</sequence>
<dbReference type="RefSeq" id="WP_051154127.1">
    <property type="nucleotide sequence ID" value="NZ_ATXV01000015.1"/>
</dbReference>
<evidence type="ECO:0000256" key="5">
    <source>
        <dbReference type="ARBA" id="ARBA00022679"/>
    </source>
</evidence>
<keyword evidence="11" id="KW-0973">c-di-GMP</keyword>
<dbReference type="Proteomes" id="UP001245184">
    <property type="component" value="Unassembled WGS sequence"/>
</dbReference>
<dbReference type="SUPFAM" id="SSF53448">
    <property type="entry name" value="Nucleotide-diphospho-sugar transferases"/>
    <property type="match status" value="1"/>
</dbReference>
<comment type="catalytic activity">
    <reaction evidence="10 11">
        <text>[(1-&gt;4)-beta-D-glucosyl](n) + UDP-alpha-D-glucose = [(1-&gt;4)-beta-D-glucosyl](n+1) + UDP + H(+)</text>
        <dbReference type="Rhea" id="RHEA:19929"/>
        <dbReference type="Rhea" id="RHEA-COMP:10033"/>
        <dbReference type="Rhea" id="RHEA-COMP:10034"/>
        <dbReference type="ChEBI" id="CHEBI:15378"/>
        <dbReference type="ChEBI" id="CHEBI:18246"/>
        <dbReference type="ChEBI" id="CHEBI:58223"/>
        <dbReference type="ChEBI" id="CHEBI:58885"/>
        <dbReference type="EC" id="2.4.1.12"/>
    </reaction>
</comment>
<feature type="domain" description="PilZ" evidence="13">
    <location>
        <begin position="702"/>
        <end position="799"/>
    </location>
</feature>
<evidence type="ECO:0000313" key="15">
    <source>
        <dbReference type="Proteomes" id="UP001245184"/>
    </source>
</evidence>
<feature type="transmembrane region" description="Helical" evidence="11">
    <location>
        <begin position="156"/>
        <end position="174"/>
    </location>
</feature>
<dbReference type="InterPro" id="IPR009875">
    <property type="entry name" value="PilZ_domain"/>
</dbReference>
<dbReference type="PANTHER" id="PTHR43867">
    <property type="entry name" value="CELLULOSE SYNTHASE CATALYTIC SUBUNIT A [UDP-FORMING]"/>
    <property type="match status" value="1"/>
</dbReference>
<keyword evidence="6 11" id="KW-0812">Transmembrane</keyword>
<comment type="caution">
    <text evidence="14">The sequence shown here is derived from an EMBL/GenBank/DDBJ whole genome shotgun (WGS) entry which is preliminary data.</text>
</comment>
<feature type="domain" description="Glycosyltransferase 2-like" evidence="12">
    <location>
        <begin position="285"/>
        <end position="454"/>
    </location>
</feature>
<dbReference type="Pfam" id="PF07238">
    <property type="entry name" value="PilZ"/>
    <property type="match status" value="1"/>
</dbReference>
<feature type="transmembrane region" description="Helical" evidence="11">
    <location>
        <begin position="569"/>
        <end position="588"/>
    </location>
</feature>
<dbReference type="GO" id="GO:0016760">
    <property type="term" value="F:cellulose synthase (UDP-forming) activity"/>
    <property type="evidence" value="ECO:0007669"/>
    <property type="project" value="UniProtKB-EC"/>
</dbReference>
<evidence type="ECO:0000256" key="3">
    <source>
        <dbReference type="ARBA" id="ARBA00022519"/>
    </source>
</evidence>
<dbReference type="EMBL" id="JAVIZN010000002">
    <property type="protein sequence ID" value="MDR6207773.1"/>
    <property type="molecule type" value="Genomic_DNA"/>
</dbReference>
<dbReference type="CDD" id="cd06421">
    <property type="entry name" value="CESA_CelA_like"/>
    <property type="match status" value="1"/>
</dbReference>
<dbReference type="AlphaFoldDB" id="A0ABD5CR14"/>
<dbReference type="NCBIfam" id="NF008558">
    <property type="entry name" value="PRK11498.1"/>
    <property type="match status" value="1"/>
</dbReference>
<evidence type="ECO:0000256" key="7">
    <source>
        <dbReference type="ARBA" id="ARBA00022916"/>
    </source>
</evidence>
<dbReference type="NCBIfam" id="TIGR03030">
    <property type="entry name" value="CelA"/>
    <property type="match status" value="1"/>
</dbReference>
<feature type="transmembrane region" description="Helical" evidence="11">
    <location>
        <begin position="546"/>
        <end position="563"/>
    </location>
</feature>
<evidence type="ECO:0000256" key="8">
    <source>
        <dbReference type="ARBA" id="ARBA00022989"/>
    </source>
</evidence>
<keyword evidence="5 11" id="KW-0808">Transferase</keyword>
<evidence type="ECO:0000313" key="14">
    <source>
        <dbReference type="EMBL" id="MDR6207773.1"/>
    </source>
</evidence>
<reference evidence="14 15" key="1">
    <citation type="submission" date="2023-08" db="EMBL/GenBank/DDBJ databases">
        <title>Genome sequencing of plant associated microbes to promote plant fitness in Sorghum bicolor and Oryza sativa.</title>
        <authorList>
            <person name="Coleman-Derr D."/>
        </authorList>
    </citation>
    <scope>NUCLEOTIDE SEQUENCE [LARGE SCALE GENOMIC DNA]</scope>
    <source>
        <strain evidence="14 15">SLBN-33</strain>
    </source>
</reference>
<dbReference type="Gene3D" id="2.40.10.220">
    <property type="entry name" value="predicted glycosyltransferase like domains"/>
    <property type="match status" value="1"/>
</dbReference>
<keyword evidence="2 11" id="KW-1003">Cell membrane</keyword>
<feature type="transmembrane region" description="Helical" evidence="11">
    <location>
        <begin position="647"/>
        <end position="666"/>
    </location>
</feature>
<feature type="transmembrane region" description="Helical" evidence="11">
    <location>
        <begin position="205"/>
        <end position="224"/>
    </location>
</feature>
<dbReference type="InterPro" id="IPR003919">
    <property type="entry name" value="Cell_synth_A"/>
</dbReference>
<keyword evidence="9 11" id="KW-0472">Membrane</keyword>
<dbReference type="InterPro" id="IPR029044">
    <property type="entry name" value="Nucleotide-diphossugar_trans"/>
</dbReference>
<dbReference type="SUPFAM" id="SSF141371">
    <property type="entry name" value="PilZ domain-like"/>
    <property type="match status" value="1"/>
</dbReference>
<comment type="pathway">
    <text evidence="11">Glycan metabolism; bacterial cellulose biosynthesis.</text>
</comment>
<feature type="transmembrane region" description="Helical" evidence="11">
    <location>
        <begin position="600"/>
        <end position="618"/>
    </location>
</feature>
<dbReference type="GO" id="GO:0005886">
    <property type="term" value="C:plasma membrane"/>
    <property type="evidence" value="ECO:0007669"/>
    <property type="project" value="UniProtKB-SubCell"/>
</dbReference>
<dbReference type="PRINTS" id="PR01439">
    <property type="entry name" value="CELLSNTHASEA"/>
</dbReference>
<proteinExistence type="predicted"/>
<feature type="transmembrane region" description="Helical" evidence="11">
    <location>
        <begin position="180"/>
        <end position="198"/>
    </location>
</feature>
<evidence type="ECO:0000259" key="12">
    <source>
        <dbReference type="Pfam" id="PF00535"/>
    </source>
</evidence>
<accession>A0ABD5CR14</accession>
<organism evidence="14 15">
    <name type="scientific">Paraburkholderia graminis</name>
    <dbReference type="NCBI Taxonomy" id="60548"/>
    <lineage>
        <taxon>Bacteria</taxon>
        <taxon>Pseudomonadati</taxon>
        <taxon>Pseudomonadota</taxon>
        <taxon>Betaproteobacteria</taxon>
        <taxon>Burkholderiales</taxon>
        <taxon>Burkholderiaceae</taxon>
        <taxon>Paraburkholderia</taxon>
    </lineage>
</organism>
<dbReference type="InterPro" id="IPR050321">
    <property type="entry name" value="Glycosyltr_2/OpgH_subfam"/>
</dbReference>